<name>A0AAW5RA58_ACIJU</name>
<accession>A0AAW5RA58</accession>
<dbReference type="AlphaFoldDB" id="A0AAW5RA58"/>
<proteinExistence type="predicted"/>
<sequence length="148" mass="16090">MQLLPDDGSLCPKVIAGSIEALATTFHLKLQMKGYSLLVEDVTNALIEETKRYAGCATLRCQRGSTNIIIIDKNIVLEGFEWVIIEPCLSANCDLIQAQLVEASRSMGGDGFGMSVSEAEQAYNQAKELMPKNAFVEPPFSFKTLGGN</sequence>
<dbReference type="EMBL" id="JAHPRE010000006">
    <property type="protein sequence ID" value="MCU4395793.1"/>
    <property type="molecule type" value="Genomic_DNA"/>
</dbReference>
<comment type="caution">
    <text evidence="1">The sequence shown here is derived from an EMBL/GenBank/DDBJ whole genome shotgun (WGS) entry which is preliminary data.</text>
</comment>
<evidence type="ECO:0000313" key="1">
    <source>
        <dbReference type="EMBL" id="MCU4395793.1"/>
    </source>
</evidence>
<organism evidence="1 2">
    <name type="scientific">Acinetobacter junii</name>
    <dbReference type="NCBI Taxonomy" id="40215"/>
    <lineage>
        <taxon>Bacteria</taxon>
        <taxon>Pseudomonadati</taxon>
        <taxon>Pseudomonadota</taxon>
        <taxon>Gammaproteobacteria</taxon>
        <taxon>Moraxellales</taxon>
        <taxon>Moraxellaceae</taxon>
        <taxon>Acinetobacter</taxon>
    </lineage>
</organism>
<gene>
    <name evidence="1" type="ORF">KTH64_02150</name>
</gene>
<protein>
    <submittedName>
        <fullName evidence="1">Uncharacterized protein</fullName>
    </submittedName>
</protein>
<evidence type="ECO:0000313" key="2">
    <source>
        <dbReference type="Proteomes" id="UP001208534"/>
    </source>
</evidence>
<dbReference type="RefSeq" id="WP_262578353.1">
    <property type="nucleotide sequence ID" value="NZ_JAHPRE010000006.1"/>
</dbReference>
<dbReference type="Proteomes" id="UP001208534">
    <property type="component" value="Unassembled WGS sequence"/>
</dbReference>
<reference evidence="1" key="1">
    <citation type="submission" date="2021-06" db="EMBL/GenBank/DDBJ databases">
        <title>Propagation of a rapidly emergent carbapenem-resistant Acinetobacter baumannii lineage by various extra-hospital transmission networks.</title>
        <authorList>
            <person name="Calix J."/>
        </authorList>
    </citation>
    <scope>NUCLEOTIDE SEQUENCE</scope>
    <source>
        <strain evidence="1">WU_MDCI_Aw63</strain>
    </source>
</reference>